<dbReference type="Pfam" id="PF21645">
    <property type="entry name" value="FakA-like_M"/>
    <property type="match status" value="1"/>
</dbReference>
<dbReference type="InterPro" id="IPR043168">
    <property type="entry name" value="DegV_C"/>
</dbReference>
<dbReference type="SUPFAM" id="SSF82549">
    <property type="entry name" value="DAK1/DegV-like"/>
    <property type="match status" value="1"/>
</dbReference>
<dbReference type="InterPro" id="IPR050270">
    <property type="entry name" value="DegV_domain_contain"/>
</dbReference>
<dbReference type="NCBIfam" id="TIGR00762">
    <property type="entry name" value="DegV"/>
    <property type="match status" value="1"/>
</dbReference>
<dbReference type="InterPro" id="IPR036117">
    <property type="entry name" value="DhaL_dom_sf"/>
</dbReference>
<dbReference type="PROSITE" id="PS51482">
    <property type="entry name" value="DEGV"/>
    <property type="match status" value="1"/>
</dbReference>
<evidence type="ECO:0000256" key="1">
    <source>
        <dbReference type="ARBA" id="ARBA00023121"/>
    </source>
</evidence>
<protein>
    <recommendedName>
        <fullName evidence="2">DhaL domain-containing protein</fullName>
    </recommendedName>
</protein>
<dbReference type="GO" id="GO:0004371">
    <property type="term" value="F:glycerone kinase activity"/>
    <property type="evidence" value="ECO:0007669"/>
    <property type="project" value="InterPro"/>
</dbReference>
<dbReference type="Pfam" id="PF02734">
    <property type="entry name" value="Dak2"/>
    <property type="match status" value="1"/>
</dbReference>
<dbReference type="Gene3D" id="3.40.50.10170">
    <property type="match status" value="1"/>
</dbReference>
<evidence type="ECO:0000259" key="2">
    <source>
        <dbReference type="PROSITE" id="PS51480"/>
    </source>
</evidence>
<name>A0A1I4VK47_9GAMM</name>
<keyword evidence="4" id="KW-1185">Reference proteome</keyword>
<dbReference type="PROSITE" id="PS51480">
    <property type="entry name" value="DHAL"/>
    <property type="match status" value="1"/>
</dbReference>
<organism evidence="3 4">
    <name type="scientific">Dokdonella immobilis</name>
    <dbReference type="NCBI Taxonomy" id="578942"/>
    <lineage>
        <taxon>Bacteria</taxon>
        <taxon>Pseudomonadati</taxon>
        <taxon>Pseudomonadota</taxon>
        <taxon>Gammaproteobacteria</taxon>
        <taxon>Lysobacterales</taxon>
        <taxon>Rhodanobacteraceae</taxon>
        <taxon>Dokdonella</taxon>
    </lineage>
</organism>
<dbReference type="GO" id="GO:0006071">
    <property type="term" value="P:glycerol metabolic process"/>
    <property type="evidence" value="ECO:0007669"/>
    <property type="project" value="InterPro"/>
</dbReference>
<dbReference type="Pfam" id="PF02645">
    <property type="entry name" value="DegV"/>
    <property type="match status" value="1"/>
</dbReference>
<gene>
    <name evidence="3" type="ORF">SAMN05216289_102174</name>
</gene>
<dbReference type="Proteomes" id="UP000198575">
    <property type="component" value="Unassembled WGS sequence"/>
</dbReference>
<dbReference type="RefSeq" id="WP_175497867.1">
    <property type="nucleotide sequence ID" value="NZ_FOVF01000002.1"/>
</dbReference>
<dbReference type="STRING" id="578942.SAMN05216289_102174"/>
<accession>A0A1I4VK47</accession>
<dbReference type="AlphaFoldDB" id="A0A1I4VK47"/>
<dbReference type="InterPro" id="IPR004007">
    <property type="entry name" value="DhaL_dom"/>
</dbReference>
<dbReference type="InterPro" id="IPR048394">
    <property type="entry name" value="FakA-like_M"/>
</dbReference>
<sequence length="616" mass="65334">MPSSAIENPGLSPRHHRDADGRTLKQALIAGIGRVLAERDLLNRINVFPVPDGDTGSNLGFTLASVRNALRGMSGAHAGAIFQRMASEAIDGARGNSGAILAQFLQGVSEPLAGQRRLGLCPLAAAVDIGALQARQAIAEPREGTMLSVIGAFSRSLRQACDQGVEDLRTAFARALAASREALADTPKQLAVLRKAGVVDAGAQGFLHLLEGINDYIQRGRVAAHGEAQPVAADVGVMVGSEIDTDPTHRWCTECVLSASSIDRAQVRLALDALGGSSLVMAGTREKLRVHMHIDEPARLFDALSRFGEVRARKADDMLAQQRSAHVSGKVAVVVDSAADITAEALETLPLQVVPVRINVGAQDFLDKVSLSADAFYALLRTSEHTVRTSQPPPGDFRRLFEFLLSHHEEVLYVGVSRAISGTLQAGESAASGLDRRVHVFDTANVSGGQGLLARHAAERAAAGADAATIIAELEALRARTATFAYVRDLTSAVRGGRIPAWALPITRWLGLVPLARIGARDGRLHVLGIGLDRRELPRRFVVRCLRGIDRTTAWRGQVMHCDNPDEAERVRAALVAQLPGVECPPVFDAGSAIGAHAGAGAVVLALMPKLPPSPR</sequence>
<evidence type="ECO:0000313" key="3">
    <source>
        <dbReference type="EMBL" id="SFN01527.1"/>
    </source>
</evidence>
<dbReference type="InterPro" id="IPR033470">
    <property type="entry name" value="FakA-like_C"/>
</dbReference>
<dbReference type="SMART" id="SM01120">
    <property type="entry name" value="Dak2"/>
    <property type="match status" value="1"/>
</dbReference>
<dbReference type="InterPro" id="IPR003797">
    <property type="entry name" value="DegV"/>
</dbReference>
<dbReference type="SUPFAM" id="SSF101473">
    <property type="entry name" value="DhaL-like"/>
    <property type="match status" value="1"/>
</dbReference>
<dbReference type="SMART" id="SM01121">
    <property type="entry name" value="Dak1_2"/>
    <property type="match status" value="1"/>
</dbReference>
<dbReference type="PANTHER" id="PTHR33434">
    <property type="entry name" value="DEGV DOMAIN-CONTAINING PROTEIN DR_1986-RELATED"/>
    <property type="match status" value="1"/>
</dbReference>
<dbReference type="Gene3D" id="3.30.1180.10">
    <property type="match status" value="1"/>
</dbReference>
<keyword evidence="1" id="KW-0446">Lipid-binding</keyword>
<dbReference type="PANTHER" id="PTHR33434:SF2">
    <property type="entry name" value="FATTY ACID-BINDING PROTEIN TM_1468"/>
    <property type="match status" value="1"/>
</dbReference>
<dbReference type="GO" id="GO:0008289">
    <property type="term" value="F:lipid binding"/>
    <property type="evidence" value="ECO:0007669"/>
    <property type="project" value="UniProtKB-KW"/>
</dbReference>
<dbReference type="EMBL" id="FOVF01000002">
    <property type="protein sequence ID" value="SFN01527.1"/>
    <property type="molecule type" value="Genomic_DNA"/>
</dbReference>
<dbReference type="Gene3D" id="1.25.40.340">
    <property type="match status" value="1"/>
</dbReference>
<reference evidence="3 4" key="1">
    <citation type="submission" date="2016-10" db="EMBL/GenBank/DDBJ databases">
        <authorList>
            <person name="de Groot N.N."/>
        </authorList>
    </citation>
    <scope>NUCLEOTIDE SEQUENCE [LARGE SCALE GENOMIC DNA]</scope>
    <source>
        <strain evidence="3 4">CGMCC 1.7659</strain>
    </source>
</reference>
<evidence type="ECO:0000313" key="4">
    <source>
        <dbReference type="Proteomes" id="UP000198575"/>
    </source>
</evidence>
<proteinExistence type="predicted"/>
<feature type="domain" description="DhaL" evidence="2">
    <location>
        <begin position="22"/>
        <end position="215"/>
    </location>
</feature>